<sequence>MMYPLFQNNIVVHLITFKLTNTISSFLSSFFDQKNNLLLLIIIYLVFGGECVYGQALNDRIIYVKKGDTLEICDNRTTSIYAYEYKSLDSKKSLIIEPEKNVRYTNPYKTSLLQIHNVIEDDTGYYKCPEDDMEWKHVEVYIPIKHVSLANLHPLKARETTNCPNCLTVVDDESLDVYCGADGYPKPEIDVYLDKNGTSRLISSIAGGKKPDTINELFKPSSYEAYRIQQLTPEDNGRWITCEADLTKADKTMKKKVSKQLYIEFRPVCAEKSKKINSGINQTRTVNCTVLRANPPYITYEISNSLSNSIIRRISSDQNDNLYYIFEITPTNIEQFRPFNVTARNSVGVPDAITNCSIEVQFNVTIQIKCQKSYAQGDNDGYTCVLFKYKPNEAQLFEEIARSKSCIFAFDYFFNSAEYRVSAFNKYGTLPVSTYGYPVYVNRREAPKQSSFFSIKAVIIISSVIGGIILLLILCCCCCGNRLKSKDRKYQGKYPRSSSESEPMKPNSDDSISTSHLTQNGTDKRLHPNGSAVYDVPGLIAKDTLTLQQTPSTSIGHYHQQQNGNIHYIDNDSLNSSLNSLPTRTRTFANKVYSMNEGIDNKYGPLSEDYGRPEEILEVDEDSPVYSTTTDIMSESGSFLVPSSSSKKRAPPPPKPRYSTLRSVRSNSSSMMNNNPNNLTDDKTLPLPKPRSRSNSRTRLNGGNDTPNSSFYDERPISSSDSGVCDVVCLPNGDTIRSGLVRSRQQNLQKHYTASHFQQIPQPSSQKTLPNHNTVPSSFNHQSLISPIVRGTEC</sequence>
<dbReference type="AlphaFoldDB" id="A0A813ZEL7"/>
<feature type="transmembrane region" description="Helical" evidence="2">
    <location>
        <begin position="12"/>
        <end position="31"/>
    </location>
</feature>
<dbReference type="Proteomes" id="UP000681722">
    <property type="component" value="Unassembled WGS sequence"/>
</dbReference>
<keyword evidence="2" id="KW-1133">Transmembrane helix</keyword>
<evidence type="ECO:0008006" key="8">
    <source>
        <dbReference type="Google" id="ProtNLM"/>
    </source>
</evidence>
<dbReference type="EMBL" id="CAJOBC010001474">
    <property type="protein sequence ID" value="CAF3680635.1"/>
    <property type="molecule type" value="Genomic_DNA"/>
</dbReference>
<dbReference type="Proteomes" id="UP000677228">
    <property type="component" value="Unassembled WGS sequence"/>
</dbReference>
<proteinExistence type="predicted"/>
<evidence type="ECO:0000256" key="2">
    <source>
        <dbReference type="SAM" id="Phobius"/>
    </source>
</evidence>
<dbReference type="EMBL" id="CAJNOK010000226">
    <property type="protein sequence ID" value="CAF0738057.1"/>
    <property type="molecule type" value="Genomic_DNA"/>
</dbReference>
<feature type="region of interest" description="Disordered" evidence="1">
    <location>
        <begin position="628"/>
        <end position="717"/>
    </location>
</feature>
<dbReference type="Proteomes" id="UP000682733">
    <property type="component" value="Unassembled WGS sequence"/>
</dbReference>
<evidence type="ECO:0000313" key="3">
    <source>
        <dbReference type="EMBL" id="CAF0738057.1"/>
    </source>
</evidence>
<feature type="compositionally biased region" description="Polar residues" evidence="1">
    <location>
        <begin position="628"/>
        <end position="637"/>
    </location>
</feature>
<keyword evidence="2" id="KW-0812">Transmembrane</keyword>
<keyword evidence="7" id="KW-1185">Reference proteome</keyword>
<gene>
    <name evidence="4" type="ORF">GPM918_LOCUS8462</name>
    <name evidence="3" type="ORF">OVA965_LOCUS1264</name>
    <name evidence="6" type="ORF">SRO942_LOCUS8462</name>
    <name evidence="5" type="ORF">TMI583_LOCUS1265</name>
</gene>
<dbReference type="Proteomes" id="UP000663829">
    <property type="component" value="Unassembled WGS sequence"/>
</dbReference>
<dbReference type="OrthoDB" id="10010359at2759"/>
<name>A0A813ZEL7_9BILA</name>
<organism evidence="4 7">
    <name type="scientific">Didymodactylos carnosus</name>
    <dbReference type="NCBI Taxonomy" id="1234261"/>
    <lineage>
        <taxon>Eukaryota</taxon>
        <taxon>Metazoa</taxon>
        <taxon>Spiralia</taxon>
        <taxon>Gnathifera</taxon>
        <taxon>Rotifera</taxon>
        <taxon>Eurotatoria</taxon>
        <taxon>Bdelloidea</taxon>
        <taxon>Philodinida</taxon>
        <taxon>Philodinidae</taxon>
        <taxon>Didymodactylos</taxon>
    </lineage>
</organism>
<dbReference type="EMBL" id="CAJNOQ010001474">
    <property type="protein sequence ID" value="CAF0897634.1"/>
    <property type="molecule type" value="Genomic_DNA"/>
</dbReference>
<evidence type="ECO:0000313" key="7">
    <source>
        <dbReference type="Proteomes" id="UP000663829"/>
    </source>
</evidence>
<accession>A0A813ZEL7</accession>
<feature type="compositionally biased region" description="Low complexity" evidence="1">
    <location>
        <begin position="657"/>
        <end position="679"/>
    </location>
</feature>
<keyword evidence="2" id="KW-0472">Membrane</keyword>
<reference evidence="4" key="1">
    <citation type="submission" date="2021-02" db="EMBL/GenBank/DDBJ databases">
        <authorList>
            <person name="Nowell W R."/>
        </authorList>
    </citation>
    <scope>NUCLEOTIDE SEQUENCE</scope>
</reference>
<dbReference type="EMBL" id="CAJOBA010000226">
    <property type="protein sequence ID" value="CAF3515062.1"/>
    <property type="molecule type" value="Genomic_DNA"/>
</dbReference>
<evidence type="ECO:0000313" key="4">
    <source>
        <dbReference type="EMBL" id="CAF0897634.1"/>
    </source>
</evidence>
<feature type="transmembrane region" description="Helical" evidence="2">
    <location>
        <begin position="453"/>
        <end position="474"/>
    </location>
</feature>
<feature type="region of interest" description="Disordered" evidence="1">
    <location>
        <begin position="490"/>
        <end position="529"/>
    </location>
</feature>
<comment type="caution">
    <text evidence="4">The sequence shown here is derived from an EMBL/GenBank/DDBJ whole genome shotgun (WGS) entry which is preliminary data.</text>
</comment>
<protein>
    <recommendedName>
        <fullName evidence="8">Ig-like domain-containing protein</fullName>
    </recommendedName>
</protein>
<feature type="transmembrane region" description="Helical" evidence="2">
    <location>
        <begin position="37"/>
        <end position="56"/>
    </location>
</feature>
<evidence type="ECO:0000313" key="6">
    <source>
        <dbReference type="EMBL" id="CAF3680635.1"/>
    </source>
</evidence>
<feature type="compositionally biased region" description="Polar residues" evidence="1">
    <location>
        <begin position="509"/>
        <end position="521"/>
    </location>
</feature>
<feature type="compositionally biased region" description="Polar residues" evidence="1">
    <location>
        <begin position="697"/>
        <end position="711"/>
    </location>
</feature>
<evidence type="ECO:0000313" key="5">
    <source>
        <dbReference type="EMBL" id="CAF3515062.1"/>
    </source>
</evidence>
<evidence type="ECO:0000256" key="1">
    <source>
        <dbReference type="SAM" id="MobiDB-lite"/>
    </source>
</evidence>